<dbReference type="STRING" id="29367.CLPUN_33240"/>
<comment type="cofactor">
    <cofactor evidence="1">
        <name>Ca(2+)</name>
        <dbReference type="ChEBI" id="CHEBI:29108"/>
    </cofactor>
</comment>
<dbReference type="SMART" id="SM00710">
    <property type="entry name" value="PbH1"/>
    <property type="match status" value="5"/>
</dbReference>
<keyword evidence="7 12" id="KW-0456">Lyase</keyword>
<keyword evidence="4" id="KW-0479">Metal-binding</keyword>
<dbReference type="RefSeq" id="WP_077848360.1">
    <property type="nucleotide sequence ID" value="NZ_LZZM01000186.1"/>
</dbReference>
<dbReference type="Pfam" id="PF22842">
    <property type="entry name" value="Pel9A-like_beta_helix"/>
    <property type="match status" value="1"/>
</dbReference>
<proteinExistence type="inferred from homology"/>
<dbReference type="InterPro" id="IPR058863">
    <property type="entry name" value="PelX-like_Ig"/>
</dbReference>
<dbReference type="Pfam" id="PF25849">
    <property type="entry name" value="PelX_N"/>
    <property type="match status" value="1"/>
</dbReference>
<protein>
    <submittedName>
        <fullName evidence="12">Pectate disaccharide-lyase</fullName>
        <ecNumber evidence="12">4.2.2.9</ecNumber>
    </submittedName>
</protein>
<dbReference type="GO" id="GO:0046872">
    <property type="term" value="F:metal ion binding"/>
    <property type="evidence" value="ECO:0007669"/>
    <property type="project" value="UniProtKB-KW"/>
</dbReference>
<dbReference type="InterPro" id="IPR012334">
    <property type="entry name" value="Pectin_lyas_fold"/>
</dbReference>
<dbReference type="EC" id="4.2.2.9" evidence="12"/>
<dbReference type="SUPFAM" id="SSF51126">
    <property type="entry name" value="Pectin lyase-like"/>
    <property type="match status" value="1"/>
</dbReference>
<evidence type="ECO:0000259" key="9">
    <source>
        <dbReference type="Pfam" id="PF22842"/>
    </source>
</evidence>
<evidence type="ECO:0000256" key="8">
    <source>
        <dbReference type="ARBA" id="ARBA00038263"/>
    </source>
</evidence>
<gene>
    <name evidence="12" type="primary">pelX_2</name>
    <name evidence="12" type="ORF">CLPUN_33240</name>
</gene>
<dbReference type="Pfam" id="PF25850">
    <property type="entry name" value="PelX_Ig"/>
    <property type="match status" value="1"/>
</dbReference>
<dbReference type="PANTHER" id="PTHR40088">
    <property type="entry name" value="PECTATE LYASE (EUROFUNG)"/>
    <property type="match status" value="1"/>
</dbReference>
<accession>A0A1S8TCA9</accession>
<keyword evidence="3" id="KW-0964">Secreted</keyword>
<dbReference type="AlphaFoldDB" id="A0A1S8TCA9"/>
<keyword evidence="6" id="KW-0106">Calcium</keyword>
<dbReference type="InterPro" id="IPR058953">
    <property type="entry name" value="PelX-like_N"/>
</dbReference>
<comment type="similarity">
    <text evidence="8">Belongs to the polysaccharide lyase 9 family.</text>
</comment>
<evidence type="ECO:0000259" key="11">
    <source>
        <dbReference type="Pfam" id="PF25850"/>
    </source>
</evidence>
<sequence length="741" mass="80810">MKKYFKGKSLSKRTIAIVFIAVCCIAAVSFKEPIKAFAPNIFVDNINQNKDVKWHSIIFGVSTSKENNTITLDDANKTVTINAGSKDGSKTGGKITGSNDGMSYYYTEIDPYQNFELSASVKVNYFEKKSPDNQAGFGIMARDVLGIKDDASLSPSNVVLVGGYKGKVESVFRNGVTKDLSDKIVMEGEYEFSKRPPNDGTATYRLSLKKTNTGYIACVDDGEAQTYYRPKQLEVLDSKKIYVGFFAARVASIAVSDIDFKTTNASSDPNGVPEPEKVVKPSINIVSSNISSKSKYELNLKATINGNVNIKQGDKVIYDGKIENNTPLKIHTIIEKGDNAFNIKYTPNKEVGNTNIDPIEEVHNVTFKNYGVPNGDIYVAPNGKADGKGTKEDPIDIYSATNYTNDGQTIKIKGGIYNLTSPIVIDKNNSGIQDKVKTLTSYDNERAIFDFGKVSNGLSLQGDYWKIYGIDVINTKDKTHGITVAGNNNVVERVKTYKNGDTGLQISGDLNDIKENWPKNNLILNCDSYDNMDAAMNNADGFAAKISSGEGNVFRGCISHNNCDDGWDLFTKLENGTIGAITIEDCIAYGNGTLSDGTVTKGDGNGFKLGGEGISVKNVLKNSLAFNNNATGITGNSNPAISVENSKSADNKKANYGLDYYTNAKFDYSLTNNISIRTKDGEKDSVPDMVLSDDNYFYDGTSSKNKSGVEFKTSRFISIQIPNVVERDNEGNIALGDYMKE</sequence>
<evidence type="ECO:0000256" key="6">
    <source>
        <dbReference type="ARBA" id="ARBA00022837"/>
    </source>
</evidence>
<dbReference type="InterPro" id="IPR006626">
    <property type="entry name" value="PbH1"/>
</dbReference>
<dbReference type="GO" id="GO:0005576">
    <property type="term" value="C:extracellular region"/>
    <property type="evidence" value="ECO:0007669"/>
    <property type="project" value="UniProtKB-SubCell"/>
</dbReference>
<keyword evidence="5" id="KW-0732">Signal</keyword>
<organism evidence="12 13">
    <name type="scientific">Clostridium puniceum</name>
    <dbReference type="NCBI Taxonomy" id="29367"/>
    <lineage>
        <taxon>Bacteria</taxon>
        <taxon>Bacillati</taxon>
        <taxon>Bacillota</taxon>
        <taxon>Clostridia</taxon>
        <taxon>Eubacteriales</taxon>
        <taxon>Clostridiaceae</taxon>
        <taxon>Clostridium</taxon>
    </lineage>
</organism>
<dbReference type="GO" id="GO:0047489">
    <property type="term" value="F:pectate disaccharide-lyase activity"/>
    <property type="evidence" value="ECO:0007669"/>
    <property type="project" value="UniProtKB-EC"/>
</dbReference>
<evidence type="ECO:0000256" key="4">
    <source>
        <dbReference type="ARBA" id="ARBA00022723"/>
    </source>
</evidence>
<feature type="domain" description="Pectate disaccharide-lyase-like N-terminal" evidence="10">
    <location>
        <begin position="67"/>
        <end position="264"/>
    </location>
</feature>
<dbReference type="InterPro" id="IPR053868">
    <property type="entry name" value="Pel9A-like_beta_helix"/>
</dbReference>
<evidence type="ECO:0000256" key="7">
    <source>
        <dbReference type="ARBA" id="ARBA00023239"/>
    </source>
</evidence>
<evidence type="ECO:0000259" key="10">
    <source>
        <dbReference type="Pfam" id="PF25849"/>
    </source>
</evidence>
<dbReference type="OrthoDB" id="8660908at2"/>
<comment type="subcellular location">
    <subcellularLocation>
        <location evidence="2">Secreted</location>
    </subcellularLocation>
</comment>
<keyword evidence="13" id="KW-1185">Reference proteome</keyword>
<evidence type="ECO:0000256" key="2">
    <source>
        <dbReference type="ARBA" id="ARBA00004613"/>
    </source>
</evidence>
<dbReference type="InterPro" id="IPR052052">
    <property type="entry name" value="Polysaccharide_Lyase_9"/>
</dbReference>
<comment type="caution">
    <text evidence="12">The sequence shown here is derived from an EMBL/GenBank/DDBJ whole genome shotgun (WGS) entry which is preliminary data.</text>
</comment>
<evidence type="ECO:0000256" key="1">
    <source>
        <dbReference type="ARBA" id="ARBA00001913"/>
    </source>
</evidence>
<evidence type="ECO:0000313" key="12">
    <source>
        <dbReference type="EMBL" id="OOM75378.1"/>
    </source>
</evidence>
<dbReference type="InterPro" id="IPR011050">
    <property type="entry name" value="Pectin_lyase_fold/virulence"/>
</dbReference>
<dbReference type="PANTHER" id="PTHR40088:SF1">
    <property type="entry name" value="PECTATE LYASE PEL9"/>
    <property type="match status" value="1"/>
</dbReference>
<feature type="domain" description="Pectate disaccharide-lyase-like central Ig-like" evidence="11">
    <location>
        <begin position="284"/>
        <end position="358"/>
    </location>
</feature>
<name>A0A1S8TCA9_9CLOT</name>
<dbReference type="Gene3D" id="2.160.20.10">
    <property type="entry name" value="Single-stranded right-handed beta-helix, Pectin lyase-like"/>
    <property type="match status" value="1"/>
</dbReference>
<evidence type="ECO:0000256" key="5">
    <source>
        <dbReference type="ARBA" id="ARBA00022729"/>
    </source>
</evidence>
<evidence type="ECO:0000313" key="13">
    <source>
        <dbReference type="Proteomes" id="UP000190890"/>
    </source>
</evidence>
<dbReference type="Proteomes" id="UP000190890">
    <property type="component" value="Unassembled WGS sequence"/>
</dbReference>
<evidence type="ECO:0000256" key="3">
    <source>
        <dbReference type="ARBA" id="ARBA00022525"/>
    </source>
</evidence>
<dbReference type="EMBL" id="LZZM01000186">
    <property type="protein sequence ID" value="OOM75378.1"/>
    <property type="molecule type" value="Genomic_DNA"/>
</dbReference>
<reference evidence="12 13" key="1">
    <citation type="submission" date="2016-05" db="EMBL/GenBank/DDBJ databases">
        <title>Microbial solvent formation.</title>
        <authorList>
            <person name="Poehlein A."/>
            <person name="Montoya Solano J.D."/>
            <person name="Flitsch S."/>
            <person name="Krabben P."/>
            <person name="Duerre P."/>
            <person name="Daniel R."/>
        </authorList>
    </citation>
    <scope>NUCLEOTIDE SEQUENCE [LARGE SCALE GENOMIC DNA]</scope>
    <source>
        <strain evidence="12 13">DSM 2619</strain>
    </source>
</reference>
<feature type="domain" description="Pel9A-like right handed beta-helix region" evidence="9">
    <location>
        <begin position="466"/>
        <end position="684"/>
    </location>
</feature>